<proteinExistence type="predicted"/>
<keyword evidence="1" id="KW-0472">Membrane</keyword>
<protein>
    <recommendedName>
        <fullName evidence="4">DUF3887 domain-containing protein</fullName>
    </recommendedName>
</protein>
<name>A0A543PIF3_9ACTN</name>
<evidence type="ECO:0000313" key="2">
    <source>
        <dbReference type="EMBL" id="TQN43834.1"/>
    </source>
</evidence>
<keyword evidence="3" id="KW-1185">Reference proteome</keyword>
<dbReference type="Proteomes" id="UP000319865">
    <property type="component" value="Unassembled WGS sequence"/>
</dbReference>
<keyword evidence="1" id="KW-1133">Transmembrane helix</keyword>
<gene>
    <name evidence="2" type="ORF">FHU33_3302</name>
</gene>
<evidence type="ECO:0008006" key="4">
    <source>
        <dbReference type="Google" id="ProtNLM"/>
    </source>
</evidence>
<keyword evidence="1" id="KW-0812">Transmembrane</keyword>
<feature type="transmembrane region" description="Helical" evidence="1">
    <location>
        <begin position="31"/>
        <end position="49"/>
    </location>
</feature>
<accession>A0A543PIF3</accession>
<dbReference type="EMBL" id="VFQE01000001">
    <property type="protein sequence ID" value="TQN43834.1"/>
    <property type="molecule type" value="Genomic_DNA"/>
</dbReference>
<dbReference type="AlphaFoldDB" id="A0A543PIF3"/>
<comment type="caution">
    <text evidence="2">The sequence shown here is derived from an EMBL/GenBank/DDBJ whole genome shotgun (WGS) entry which is preliminary data.</text>
</comment>
<evidence type="ECO:0000313" key="3">
    <source>
        <dbReference type="Proteomes" id="UP000319865"/>
    </source>
</evidence>
<evidence type="ECO:0000256" key="1">
    <source>
        <dbReference type="SAM" id="Phobius"/>
    </source>
</evidence>
<reference evidence="2 3" key="1">
    <citation type="submission" date="2019-06" db="EMBL/GenBank/DDBJ databases">
        <title>Sequencing the genomes of 1000 actinobacteria strains.</title>
        <authorList>
            <person name="Klenk H.-P."/>
        </authorList>
    </citation>
    <scope>NUCLEOTIDE SEQUENCE [LARGE SCALE GENOMIC DNA]</scope>
    <source>
        <strain evidence="2 3">DSM 46837</strain>
    </source>
</reference>
<sequence length="182" mass="19204">MTVLVNDDGAADSAVIDPGARPRGRGKRRRGLWAGALIALVTVTVVLLLNDRAPDGPVERSAASPDDAVFEPFVEDSAFRALEWVSAMAEGGGLPAWVQMCDAAHEEYGSAFDGRLQAEFEGFLGGRLVSAEVVDAVVVDGRYYVTMSGTVESGADVEVMVSVVSEEWGMSVCGFGHPSQIP</sequence>
<organism evidence="2 3">
    <name type="scientific">Blastococcus colisei</name>
    <dbReference type="NCBI Taxonomy" id="1564162"/>
    <lineage>
        <taxon>Bacteria</taxon>
        <taxon>Bacillati</taxon>
        <taxon>Actinomycetota</taxon>
        <taxon>Actinomycetes</taxon>
        <taxon>Geodermatophilales</taxon>
        <taxon>Geodermatophilaceae</taxon>
        <taxon>Blastococcus</taxon>
    </lineage>
</organism>
<dbReference type="RefSeq" id="WP_142026279.1">
    <property type="nucleotide sequence ID" value="NZ_VFQE01000001.1"/>
</dbReference>